<keyword evidence="1" id="KW-1133">Transmembrane helix</keyword>
<accession>A0AAW5SV94</accession>
<keyword evidence="1" id="KW-0812">Transmembrane</keyword>
<evidence type="ECO:0000313" key="4">
    <source>
        <dbReference type="Proteomes" id="UP001141659"/>
    </source>
</evidence>
<feature type="domain" description="Mce/MlaD" evidence="2">
    <location>
        <begin position="39"/>
        <end position="113"/>
    </location>
</feature>
<proteinExistence type="predicted"/>
<sequence length="335" mass="36831">MQSVTRQLKSPMFWGIATIAFVTVISLVVAWVYVNPPKQQTITFYTDDAVSITPGDTVRVAGVIVGKVKDLAIEPDSVRVRATLDSTAFVGDQSQIQVRMLTVVGGYYVTVIPLGDLPLGSKAIPKERVTMPYSLIRSITDATKITDNVNTAPLNESLNRVQQGLTGTNTDALSELIKAGNAMTENLERQRGQITEILGMSNEFIGRLNDNRELLDYLLRRVAILEQSLVLYGKGFATAIDGLGEVGRRLDPLARFYMPHRQDFLDRVRGALGEFQAIADRNGVLVRVLRRIRGRMERTLEAQNNYATSPTFGGTPGAPELFATDLCIPVEGSRC</sequence>
<gene>
    <name evidence="3" type="ORF">H5P34_00365</name>
</gene>
<dbReference type="PANTHER" id="PTHR33371:SF18">
    <property type="entry name" value="MCE-FAMILY PROTEIN MCE3C"/>
    <property type="match status" value="1"/>
</dbReference>
<evidence type="ECO:0000313" key="3">
    <source>
        <dbReference type="EMBL" id="MCV7386499.1"/>
    </source>
</evidence>
<protein>
    <submittedName>
        <fullName evidence="3">MCE family protein</fullName>
    </submittedName>
</protein>
<dbReference type="InterPro" id="IPR052336">
    <property type="entry name" value="MlaD_Phospholipid_Transporter"/>
</dbReference>
<comment type="caution">
    <text evidence="3">The sequence shown here is derived from an EMBL/GenBank/DDBJ whole genome shotgun (WGS) entry which is preliminary data.</text>
</comment>
<evidence type="ECO:0000256" key="1">
    <source>
        <dbReference type="SAM" id="Phobius"/>
    </source>
</evidence>
<organism evidence="3 4">
    <name type="scientific">Mycolicibacterium porcinum</name>
    <dbReference type="NCBI Taxonomy" id="39693"/>
    <lineage>
        <taxon>Bacteria</taxon>
        <taxon>Bacillati</taxon>
        <taxon>Actinomycetota</taxon>
        <taxon>Actinomycetes</taxon>
        <taxon>Mycobacteriales</taxon>
        <taxon>Mycobacteriaceae</taxon>
        <taxon>Mycolicibacterium</taxon>
    </lineage>
</organism>
<dbReference type="Pfam" id="PF02470">
    <property type="entry name" value="MlaD"/>
    <property type="match status" value="1"/>
</dbReference>
<dbReference type="AlphaFoldDB" id="A0AAW5SV94"/>
<dbReference type="RefSeq" id="WP_036446545.1">
    <property type="nucleotide sequence ID" value="NZ_JACKVC010000006.1"/>
</dbReference>
<name>A0AAW5SV94_9MYCO</name>
<dbReference type="InterPro" id="IPR003399">
    <property type="entry name" value="Mce/MlaD"/>
</dbReference>
<keyword evidence="1" id="KW-0472">Membrane</keyword>
<dbReference type="PANTHER" id="PTHR33371">
    <property type="entry name" value="INTERMEMBRANE PHOSPHOLIPID TRANSPORT SYSTEM BINDING PROTEIN MLAD-RELATED"/>
    <property type="match status" value="1"/>
</dbReference>
<reference evidence="3" key="1">
    <citation type="submission" date="2020-07" db="EMBL/GenBank/DDBJ databases">
        <authorList>
            <person name="Pettersson B.M.F."/>
            <person name="Behra P.R.K."/>
            <person name="Ramesh M."/>
            <person name="Das S."/>
            <person name="Dasgupta S."/>
            <person name="Kirsebom L.A."/>
        </authorList>
    </citation>
    <scope>NUCLEOTIDE SEQUENCE</scope>
    <source>
        <strain evidence="3">DSM 44242</strain>
    </source>
</reference>
<dbReference type="EMBL" id="JACKVC010000006">
    <property type="protein sequence ID" value="MCV7386499.1"/>
    <property type="molecule type" value="Genomic_DNA"/>
</dbReference>
<feature type="transmembrane region" description="Helical" evidence="1">
    <location>
        <begin position="12"/>
        <end position="34"/>
    </location>
</feature>
<dbReference type="Proteomes" id="UP001141659">
    <property type="component" value="Unassembled WGS sequence"/>
</dbReference>
<reference evidence="3" key="2">
    <citation type="journal article" date="2022" name="BMC Genomics">
        <title>Comparative genome analysis of mycobacteria focusing on tRNA and non-coding RNA.</title>
        <authorList>
            <person name="Behra P.R.K."/>
            <person name="Pettersson B.M.F."/>
            <person name="Ramesh M."/>
            <person name="Das S."/>
            <person name="Dasgupta S."/>
            <person name="Kirsebom L.A."/>
        </authorList>
    </citation>
    <scope>NUCLEOTIDE SEQUENCE</scope>
    <source>
        <strain evidence="3">DSM 44242</strain>
    </source>
</reference>
<evidence type="ECO:0000259" key="2">
    <source>
        <dbReference type="Pfam" id="PF02470"/>
    </source>
</evidence>
<dbReference type="GO" id="GO:0005576">
    <property type="term" value="C:extracellular region"/>
    <property type="evidence" value="ECO:0007669"/>
    <property type="project" value="TreeGrafter"/>
</dbReference>